<geneLocation type="plasmid" evidence="1 2">
    <name>pFMC</name>
</geneLocation>
<dbReference type="HOGENOM" id="CLU_2915752_0_0_9"/>
<reference evidence="1 2" key="1">
    <citation type="journal article" date="2008" name="DNA Res.">
        <title>Complete genome sequence of Finegoldia magna, an anaerobic opportunistic pathogen.</title>
        <authorList>
            <person name="Goto T."/>
            <person name="Yamashita A."/>
            <person name="Hirakawa H."/>
            <person name="Matsutani M."/>
            <person name="Todo K."/>
            <person name="Ohshima K."/>
            <person name="Toh H."/>
            <person name="Miyamoto K."/>
            <person name="Kuhara S."/>
            <person name="Hattori M."/>
            <person name="Shimizu T."/>
            <person name="Akimoto S."/>
        </authorList>
    </citation>
    <scope>NUCLEOTIDE SEQUENCE [LARGE SCALE GENOMIC DNA]</scope>
    <source>
        <strain evidence="2">ATCC 29328 / DSM 20472 / WAL 2508</strain>
        <plasmid evidence="1 2">pFMC</plasmid>
    </source>
</reference>
<dbReference type="EMBL" id="AP008972">
    <property type="protein sequence ID" value="BAG09060.1"/>
    <property type="molecule type" value="Genomic_DNA"/>
</dbReference>
<sequence>MTILYKTNTNKNGNSYHVAINHDNKTYNENTFTSDLTIFVKLKELKQLKSLAVNNGYKNIG</sequence>
<organism evidence="1 2">
    <name type="scientific">Finegoldia magna (strain ATCC 29328 / DSM 20472 / WAL 2508)</name>
    <name type="common">Peptostreptococcus magnus</name>
    <dbReference type="NCBI Taxonomy" id="334413"/>
    <lineage>
        <taxon>Bacteria</taxon>
        <taxon>Bacillati</taxon>
        <taxon>Bacillota</taxon>
        <taxon>Tissierellia</taxon>
        <taxon>Tissierellales</taxon>
        <taxon>Peptoniphilaceae</taxon>
        <taxon>Finegoldia</taxon>
    </lineage>
</organism>
<name>B0S469_FINM2</name>
<evidence type="ECO:0000313" key="2">
    <source>
        <dbReference type="Proteomes" id="UP000001319"/>
    </source>
</evidence>
<gene>
    <name evidence="1" type="ordered locus">FMG_P0011</name>
</gene>
<evidence type="ECO:0000313" key="1">
    <source>
        <dbReference type="EMBL" id="BAG09060.1"/>
    </source>
</evidence>
<keyword evidence="2" id="KW-1185">Reference proteome</keyword>
<dbReference type="AlphaFoldDB" id="B0S469"/>
<proteinExistence type="predicted"/>
<keyword evidence="1" id="KW-0614">Plasmid</keyword>
<dbReference type="Proteomes" id="UP000001319">
    <property type="component" value="Plasmid pFMC"/>
</dbReference>
<dbReference type="KEGG" id="fma:FMG_P0011"/>
<protein>
    <submittedName>
        <fullName evidence="1">Putative transposase</fullName>
    </submittedName>
</protein>
<accession>B0S469</accession>
<dbReference type="RefSeq" id="WP_012289823.1">
    <property type="nucleotide sequence ID" value="NC_010371.1"/>
</dbReference>